<dbReference type="Pfam" id="PF00805">
    <property type="entry name" value="Pentapeptide"/>
    <property type="match status" value="3"/>
</dbReference>
<organism evidence="2 3">
    <name type="scientific">Parthenolecanium corni</name>
    <dbReference type="NCBI Taxonomy" id="536013"/>
    <lineage>
        <taxon>Eukaryota</taxon>
        <taxon>Metazoa</taxon>
        <taxon>Ecdysozoa</taxon>
        <taxon>Arthropoda</taxon>
        <taxon>Hexapoda</taxon>
        <taxon>Insecta</taxon>
        <taxon>Pterygota</taxon>
        <taxon>Neoptera</taxon>
        <taxon>Paraneoptera</taxon>
        <taxon>Hemiptera</taxon>
        <taxon>Sternorrhyncha</taxon>
        <taxon>Coccoidea</taxon>
        <taxon>Coccidae</taxon>
        <taxon>Parthenolecanium</taxon>
    </lineage>
</organism>
<evidence type="ECO:0000313" key="2">
    <source>
        <dbReference type="EMBL" id="KAK7590125.1"/>
    </source>
</evidence>
<dbReference type="CDD" id="cd17073">
    <property type="entry name" value="KHA"/>
    <property type="match status" value="1"/>
</dbReference>
<dbReference type="SMART" id="SM00537">
    <property type="entry name" value="DCX"/>
    <property type="match status" value="1"/>
</dbReference>
<feature type="domain" description="KHA" evidence="1">
    <location>
        <begin position="3"/>
        <end position="82"/>
    </location>
</feature>
<dbReference type="PANTHER" id="PTHR14136:SF17">
    <property type="entry name" value="BTB_POZ DOMAIN-CONTAINING PROTEIN KCTD9"/>
    <property type="match status" value="1"/>
</dbReference>
<dbReference type="Gene3D" id="3.10.20.230">
    <property type="entry name" value="Doublecortin domain"/>
    <property type="match status" value="1"/>
</dbReference>
<protein>
    <recommendedName>
        <fullName evidence="1">KHA domain-containing protein</fullName>
    </recommendedName>
</protein>
<dbReference type="AlphaFoldDB" id="A0AAN9THM8"/>
<evidence type="ECO:0000259" key="1">
    <source>
        <dbReference type="PROSITE" id="PS51490"/>
    </source>
</evidence>
<dbReference type="SMART" id="SM00225">
    <property type="entry name" value="BTB"/>
    <property type="match status" value="1"/>
</dbReference>
<gene>
    <name evidence="2" type="ORF">V9T40_001738</name>
</gene>
<dbReference type="InterPro" id="IPR003533">
    <property type="entry name" value="Doublecortin_dom"/>
</dbReference>
<dbReference type="GO" id="GO:0051260">
    <property type="term" value="P:protein homooligomerization"/>
    <property type="evidence" value="ECO:0007669"/>
    <property type="project" value="InterPro"/>
</dbReference>
<dbReference type="Gene3D" id="3.30.710.10">
    <property type="entry name" value="Potassium Channel Kv1.1, Chain A"/>
    <property type="match status" value="1"/>
</dbReference>
<dbReference type="PANTHER" id="PTHR14136">
    <property type="entry name" value="BTB_POZ DOMAIN-CONTAINING PROTEIN KCTD9"/>
    <property type="match status" value="1"/>
</dbReference>
<comment type="caution">
    <text evidence="2">The sequence shown here is derived from an EMBL/GenBank/DDBJ whole genome shotgun (WGS) entry which is preliminary data.</text>
</comment>
<proteinExistence type="predicted"/>
<dbReference type="Proteomes" id="UP001367676">
    <property type="component" value="Unassembled WGS sequence"/>
</dbReference>
<dbReference type="InterPro" id="IPR003131">
    <property type="entry name" value="T1-type_BTB"/>
</dbReference>
<dbReference type="EMBL" id="JBBCAQ010000022">
    <property type="protein sequence ID" value="KAK7590125.1"/>
    <property type="molecule type" value="Genomic_DNA"/>
</dbReference>
<dbReference type="InterPro" id="IPR001646">
    <property type="entry name" value="5peptide_repeat"/>
</dbReference>
<dbReference type="Pfam" id="PF11834">
    <property type="entry name" value="KHA"/>
    <property type="match status" value="1"/>
</dbReference>
<dbReference type="InterPro" id="IPR036572">
    <property type="entry name" value="Doublecortin_dom_sf"/>
</dbReference>
<keyword evidence="3" id="KW-1185">Reference proteome</keyword>
<sequence length="395" mass="43417">MKRVVIFKNGTDVDGKVVSITHSMEELLSTTGKKFNITAKRIFTQEGGEVDNVELIRDNDILYVSEREPFKKIVDLSAKSQPSPNVRSLSEEWITLNVGGKRFVTSRSTLIMKEPNSMLAKMFAKNDGTFVPSEKDESGAYLIDRSPFYFKPILNYLRTGEVILDYDCNPRGILEEAKYYGLERMIPEVEHIINFGVRSNDAIPLSRKDVINALMTTVTGSQLRFQGVNLEGADLSKLDLRNINFKSAILRGCRMVGTNLSNCIMERADLSHAILDGALLLSVKMLCANLEGASLKGCTFEDPAGTNAYMEGVNLKGANLEGSNMAGVHLRVATLKNANMKHCDLRAAVLAGADLENCDLTGSNLQETNLRGANLKGASLELMQAPVHMCQTVAN</sequence>
<evidence type="ECO:0000313" key="3">
    <source>
        <dbReference type="Proteomes" id="UP001367676"/>
    </source>
</evidence>
<dbReference type="SUPFAM" id="SSF89837">
    <property type="entry name" value="Doublecortin (DC)"/>
    <property type="match status" value="1"/>
</dbReference>
<dbReference type="InterPro" id="IPR011333">
    <property type="entry name" value="SKP1/BTB/POZ_sf"/>
</dbReference>
<dbReference type="GO" id="GO:0035556">
    <property type="term" value="P:intracellular signal transduction"/>
    <property type="evidence" value="ECO:0007669"/>
    <property type="project" value="InterPro"/>
</dbReference>
<accession>A0AAN9THM8</accession>
<dbReference type="InterPro" id="IPR021789">
    <property type="entry name" value="KHA_dom"/>
</dbReference>
<dbReference type="SUPFAM" id="SSF141571">
    <property type="entry name" value="Pentapeptide repeat-like"/>
    <property type="match status" value="1"/>
</dbReference>
<dbReference type="Pfam" id="PF02214">
    <property type="entry name" value="BTB_2"/>
    <property type="match status" value="1"/>
</dbReference>
<reference evidence="2 3" key="1">
    <citation type="submission" date="2024-03" db="EMBL/GenBank/DDBJ databases">
        <title>Adaptation during the transition from Ophiocordyceps entomopathogen to insect associate is accompanied by gene loss and intensified selection.</title>
        <authorList>
            <person name="Ward C.M."/>
            <person name="Onetto C.A."/>
            <person name="Borneman A.R."/>
        </authorList>
    </citation>
    <scope>NUCLEOTIDE SEQUENCE [LARGE SCALE GENOMIC DNA]</scope>
    <source>
        <strain evidence="2">AWRI1</strain>
        <tissue evidence="2">Single Adult Female</tissue>
    </source>
</reference>
<dbReference type="Gene3D" id="2.160.20.80">
    <property type="entry name" value="E3 ubiquitin-protein ligase SopA"/>
    <property type="match status" value="1"/>
</dbReference>
<name>A0AAN9THM8_9HEMI</name>
<dbReference type="InterPro" id="IPR051082">
    <property type="entry name" value="Pentapeptide-BTB/POZ_domain"/>
</dbReference>
<dbReference type="SUPFAM" id="SSF54695">
    <property type="entry name" value="POZ domain"/>
    <property type="match status" value="1"/>
</dbReference>
<dbReference type="PROSITE" id="PS51490">
    <property type="entry name" value="KHA"/>
    <property type="match status" value="1"/>
</dbReference>
<dbReference type="InterPro" id="IPR000210">
    <property type="entry name" value="BTB/POZ_dom"/>
</dbReference>